<dbReference type="Pfam" id="PF14541">
    <property type="entry name" value="TAXi_C"/>
    <property type="match status" value="1"/>
</dbReference>
<evidence type="ECO:0000256" key="4">
    <source>
        <dbReference type="ARBA" id="ARBA00022801"/>
    </source>
</evidence>
<evidence type="ECO:0000256" key="6">
    <source>
        <dbReference type="SAM" id="MobiDB-lite"/>
    </source>
</evidence>
<keyword evidence="7" id="KW-1133">Transmembrane helix</keyword>
<evidence type="ECO:0000256" key="3">
    <source>
        <dbReference type="ARBA" id="ARBA00022750"/>
    </source>
</evidence>
<reference evidence="9 10" key="1">
    <citation type="journal article" date="2018" name="Nat. Genet.">
        <title>The Rosa genome provides new insights in the design of modern roses.</title>
        <authorList>
            <person name="Bendahmane M."/>
        </authorList>
    </citation>
    <scope>NUCLEOTIDE SEQUENCE [LARGE SCALE GENOMIC DNA]</scope>
    <source>
        <strain evidence="10">cv. Old Blush</strain>
    </source>
</reference>
<evidence type="ECO:0000256" key="7">
    <source>
        <dbReference type="SAM" id="Phobius"/>
    </source>
</evidence>
<comment type="similarity">
    <text evidence="1">Belongs to the peptidase A1 family.</text>
</comment>
<keyword evidence="2" id="KW-0645">Protease</keyword>
<dbReference type="InterPro" id="IPR034161">
    <property type="entry name" value="Pepsin-like_plant"/>
</dbReference>
<evidence type="ECO:0000313" key="9">
    <source>
        <dbReference type="EMBL" id="PRQ42177.1"/>
    </source>
</evidence>
<dbReference type="InterPro" id="IPR033121">
    <property type="entry name" value="PEPTIDASE_A1"/>
</dbReference>
<dbReference type="CDD" id="cd05476">
    <property type="entry name" value="pepsin_A_like_plant"/>
    <property type="match status" value="1"/>
</dbReference>
<gene>
    <name evidence="9" type="ORF">RchiOBHm_Chr3g0454771</name>
</gene>
<keyword evidence="4 9" id="KW-0378">Hydrolase</keyword>
<dbReference type="GO" id="GO:0004190">
    <property type="term" value="F:aspartic-type endopeptidase activity"/>
    <property type="evidence" value="ECO:0007669"/>
    <property type="project" value="UniProtKB-KW"/>
</dbReference>
<dbReference type="Gene3D" id="2.40.70.10">
    <property type="entry name" value="Acid Proteases"/>
    <property type="match status" value="2"/>
</dbReference>
<dbReference type="Pfam" id="PF14543">
    <property type="entry name" value="TAXi_N"/>
    <property type="match status" value="1"/>
</dbReference>
<keyword evidence="3" id="KW-0064">Aspartyl protease</keyword>
<keyword evidence="7" id="KW-0812">Transmembrane</keyword>
<evidence type="ECO:0000256" key="2">
    <source>
        <dbReference type="ARBA" id="ARBA00022670"/>
    </source>
</evidence>
<proteinExistence type="inferred from homology"/>
<evidence type="ECO:0000313" key="10">
    <source>
        <dbReference type="Proteomes" id="UP000238479"/>
    </source>
</evidence>
<dbReference type="InterPro" id="IPR051708">
    <property type="entry name" value="Plant_Aspart_Prot_A1"/>
</dbReference>
<feature type="transmembrane region" description="Helical" evidence="7">
    <location>
        <begin position="12"/>
        <end position="29"/>
    </location>
</feature>
<keyword evidence="7" id="KW-0472">Membrane</keyword>
<dbReference type="PANTHER" id="PTHR47967">
    <property type="entry name" value="OS07G0603500 PROTEIN-RELATED"/>
    <property type="match status" value="1"/>
</dbReference>
<dbReference type="InterPro" id="IPR032861">
    <property type="entry name" value="TAXi_N"/>
</dbReference>
<dbReference type="PANTHER" id="PTHR47967:SF39">
    <property type="entry name" value="ASPARTYL PROTEASE FAMILY PROTEIN, PUTATIVE-RELATED"/>
    <property type="match status" value="1"/>
</dbReference>
<accession>A0A2P6R6Y5</accession>
<feature type="region of interest" description="Disordered" evidence="6">
    <location>
        <begin position="57"/>
        <end position="76"/>
    </location>
</feature>
<name>A0A2P6R6Y5_ROSCH</name>
<dbReference type="Gramene" id="PRQ42177">
    <property type="protein sequence ID" value="PRQ42177"/>
    <property type="gene ID" value="RchiOBHm_Chr3g0454771"/>
</dbReference>
<feature type="domain" description="Peptidase A1" evidence="8">
    <location>
        <begin position="89"/>
        <end position="448"/>
    </location>
</feature>
<comment type="caution">
    <text evidence="9">The sequence shown here is derived from an EMBL/GenBank/DDBJ whole genome shotgun (WGS) entry which is preliminary data.</text>
</comment>
<organism evidence="9 10">
    <name type="scientific">Rosa chinensis</name>
    <name type="common">China rose</name>
    <dbReference type="NCBI Taxonomy" id="74649"/>
    <lineage>
        <taxon>Eukaryota</taxon>
        <taxon>Viridiplantae</taxon>
        <taxon>Streptophyta</taxon>
        <taxon>Embryophyta</taxon>
        <taxon>Tracheophyta</taxon>
        <taxon>Spermatophyta</taxon>
        <taxon>Magnoliopsida</taxon>
        <taxon>eudicotyledons</taxon>
        <taxon>Gunneridae</taxon>
        <taxon>Pentapetalae</taxon>
        <taxon>rosids</taxon>
        <taxon>fabids</taxon>
        <taxon>Rosales</taxon>
        <taxon>Rosaceae</taxon>
        <taxon>Rosoideae</taxon>
        <taxon>Rosoideae incertae sedis</taxon>
        <taxon>Rosa</taxon>
    </lineage>
</organism>
<keyword evidence="5" id="KW-0325">Glycoprotein</keyword>
<dbReference type="EC" id="3.4.23.12" evidence="9"/>
<evidence type="ECO:0000256" key="5">
    <source>
        <dbReference type="ARBA" id="ARBA00023180"/>
    </source>
</evidence>
<dbReference type="AlphaFoldDB" id="A0A2P6R6Y5"/>
<dbReference type="GO" id="GO:0006508">
    <property type="term" value="P:proteolysis"/>
    <property type="evidence" value="ECO:0007669"/>
    <property type="project" value="UniProtKB-KW"/>
</dbReference>
<dbReference type="InterPro" id="IPR032799">
    <property type="entry name" value="TAXi_C"/>
</dbReference>
<dbReference type="GO" id="GO:0005576">
    <property type="term" value="C:extracellular region"/>
    <property type="evidence" value="ECO:0007669"/>
    <property type="project" value="TreeGrafter"/>
</dbReference>
<dbReference type="Proteomes" id="UP000238479">
    <property type="component" value="Chromosome 3"/>
</dbReference>
<sequence>MAAFCDLHKNNYTRAVIAILLFHLIYYPVIAAANIDNNYGGFSAPLIRINFKNPPLHSRPKHHKSGRRLIGPDTPQATLQTDPDKQDGHLMKLSVGTPAFDIYLAIDTGSTLLWTHCQPCQTCKETKHGMFDPKKSSTYKDVPCSAGECKILGQFEQDDGYCKDPKDTCRYYFEYLDTTFSTGVMAKETVTLNTTSGKAVTLKDILIGCAQEQKGATYTDDEMGIIGLGGGNLSFVSQIAPYAGGKKFSHCFVPRDTDPNIESKINFGKGSEVVGEGVVSTPLLESRGDAYMIEVEGITIGNDFVPFNSTGTTMLEMRIDSGTPKTYIPQDFFHRVATQFMKTFDTVDSKLDSFISDDEKYDESHLCIEGTTIPKEPKVAINFKGGQKLQFTGEQIFFPNKDLNLTCFGMSNTTSQGLAGDHYGIYGGNIQRNFLIGFDLDKNVVSFKPTNCITNGGGTD</sequence>
<evidence type="ECO:0000256" key="1">
    <source>
        <dbReference type="ARBA" id="ARBA00007447"/>
    </source>
</evidence>
<feature type="compositionally biased region" description="Basic residues" evidence="6">
    <location>
        <begin position="58"/>
        <end position="67"/>
    </location>
</feature>
<dbReference type="PROSITE" id="PS51767">
    <property type="entry name" value="PEPTIDASE_A1"/>
    <property type="match status" value="1"/>
</dbReference>
<dbReference type="SUPFAM" id="SSF50630">
    <property type="entry name" value="Acid proteases"/>
    <property type="match status" value="1"/>
</dbReference>
<protein>
    <submittedName>
        <fullName evidence="9">Putative nepenthesin</fullName>
        <ecNumber evidence="9">3.4.23.12</ecNumber>
    </submittedName>
</protein>
<keyword evidence="10" id="KW-1185">Reference proteome</keyword>
<dbReference type="OrthoDB" id="2747330at2759"/>
<dbReference type="EMBL" id="PDCK01000041">
    <property type="protein sequence ID" value="PRQ42177.1"/>
    <property type="molecule type" value="Genomic_DNA"/>
</dbReference>
<evidence type="ECO:0000259" key="8">
    <source>
        <dbReference type="PROSITE" id="PS51767"/>
    </source>
</evidence>
<dbReference type="InterPro" id="IPR021109">
    <property type="entry name" value="Peptidase_aspartic_dom_sf"/>
</dbReference>